<dbReference type="GO" id="GO:0003964">
    <property type="term" value="F:RNA-directed DNA polymerase activity"/>
    <property type="evidence" value="ECO:0007669"/>
    <property type="project" value="UniProtKB-KW"/>
</dbReference>
<keyword evidence="4" id="KW-0255">Endonuclease</keyword>
<dbReference type="InterPro" id="IPR036397">
    <property type="entry name" value="RNaseH_sf"/>
</dbReference>
<dbReference type="Pfam" id="PF00665">
    <property type="entry name" value="rve"/>
    <property type="match status" value="1"/>
</dbReference>
<dbReference type="Gene3D" id="1.10.340.70">
    <property type="match status" value="1"/>
</dbReference>
<organism evidence="9 10">
    <name type="scientific">Glycine soja</name>
    <name type="common">Wild soybean</name>
    <dbReference type="NCBI Taxonomy" id="3848"/>
    <lineage>
        <taxon>Eukaryota</taxon>
        <taxon>Viridiplantae</taxon>
        <taxon>Streptophyta</taxon>
        <taxon>Embryophyta</taxon>
        <taxon>Tracheophyta</taxon>
        <taxon>Spermatophyta</taxon>
        <taxon>Magnoliopsida</taxon>
        <taxon>eudicotyledons</taxon>
        <taxon>Gunneridae</taxon>
        <taxon>Pentapetalae</taxon>
        <taxon>rosids</taxon>
        <taxon>fabids</taxon>
        <taxon>Fabales</taxon>
        <taxon>Fabaceae</taxon>
        <taxon>Papilionoideae</taxon>
        <taxon>50 kb inversion clade</taxon>
        <taxon>NPAAA clade</taxon>
        <taxon>indigoferoid/millettioid clade</taxon>
        <taxon>Phaseoleae</taxon>
        <taxon>Glycine</taxon>
        <taxon>Glycine subgen. Soja</taxon>
    </lineage>
</organism>
<dbReference type="InterPro" id="IPR004314">
    <property type="entry name" value="Neprosin"/>
</dbReference>
<dbReference type="InterPro" id="IPR012337">
    <property type="entry name" value="RNaseH-like_sf"/>
</dbReference>
<evidence type="ECO:0000313" key="9">
    <source>
        <dbReference type="EMBL" id="RZB68913.1"/>
    </source>
</evidence>
<dbReference type="SUPFAM" id="SSF53098">
    <property type="entry name" value="Ribonuclease H-like"/>
    <property type="match status" value="1"/>
</dbReference>
<accession>A0A445H5M4</accession>
<protein>
    <submittedName>
        <fullName evidence="9">Transposon Ty3-G Gag-Pol polyprotein</fullName>
    </submittedName>
</protein>
<dbReference type="Pfam" id="PF14365">
    <property type="entry name" value="Neprosin_AP"/>
    <property type="match status" value="1"/>
</dbReference>
<dbReference type="Proteomes" id="UP000289340">
    <property type="component" value="Chromosome 14"/>
</dbReference>
<dbReference type="InterPro" id="IPR041588">
    <property type="entry name" value="Integrase_H2C2"/>
</dbReference>
<evidence type="ECO:0000259" key="8">
    <source>
        <dbReference type="PROSITE" id="PS52045"/>
    </source>
</evidence>
<evidence type="ECO:0000256" key="5">
    <source>
        <dbReference type="ARBA" id="ARBA00022801"/>
    </source>
</evidence>
<feature type="domain" description="Neprosin PEP catalytic" evidence="8">
    <location>
        <begin position="577"/>
        <end position="828"/>
    </location>
</feature>
<feature type="domain" description="Integrase catalytic" evidence="7">
    <location>
        <begin position="273"/>
        <end position="375"/>
    </location>
</feature>
<dbReference type="InterPro" id="IPR001584">
    <property type="entry name" value="Integrase_cat-core"/>
</dbReference>
<keyword evidence="6" id="KW-0695">RNA-directed DNA polymerase</keyword>
<dbReference type="Gene3D" id="3.10.20.370">
    <property type="match status" value="1"/>
</dbReference>
<keyword evidence="10" id="KW-1185">Reference proteome</keyword>
<dbReference type="GO" id="GO:0003676">
    <property type="term" value="F:nucleic acid binding"/>
    <property type="evidence" value="ECO:0007669"/>
    <property type="project" value="InterPro"/>
</dbReference>
<dbReference type="InterPro" id="IPR053168">
    <property type="entry name" value="Glutamic_endopeptidase"/>
</dbReference>
<dbReference type="Pfam" id="PF17917">
    <property type="entry name" value="RT_RNaseH"/>
    <property type="match status" value="1"/>
</dbReference>
<dbReference type="FunFam" id="3.10.20.370:FF:000001">
    <property type="entry name" value="Retrovirus-related Pol polyprotein from transposon 17.6-like protein"/>
    <property type="match status" value="1"/>
</dbReference>
<gene>
    <name evidence="9" type="ORF">D0Y65_038621</name>
</gene>
<dbReference type="Pfam" id="PF03080">
    <property type="entry name" value="Neprosin"/>
    <property type="match status" value="1"/>
</dbReference>
<dbReference type="Gene3D" id="3.90.1320.10">
    <property type="entry name" value="Outer-capsid protein sigma 3, large lobe"/>
    <property type="match status" value="1"/>
</dbReference>
<dbReference type="EMBL" id="QZWG01000014">
    <property type="protein sequence ID" value="RZB68913.1"/>
    <property type="molecule type" value="Genomic_DNA"/>
</dbReference>
<evidence type="ECO:0000259" key="7">
    <source>
        <dbReference type="PROSITE" id="PS50994"/>
    </source>
</evidence>
<evidence type="ECO:0000256" key="4">
    <source>
        <dbReference type="ARBA" id="ARBA00022759"/>
    </source>
</evidence>
<keyword evidence="2" id="KW-0548">Nucleotidyltransferase</keyword>
<keyword evidence="3" id="KW-0540">Nuclease</keyword>
<dbReference type="Gene3D" id="3.30.420.10">
    <property type="entry name" value="Ribonuclease H-like superfamily/Ribonuclease H"/>
    <property type="match status" value="1"/>
</dbReference>
<dbReference type="PROSITE" id="PS52045">
    <property type="entry name" value="NEPROSIN_PEP_CD"/>
    <property type="match status" value="1"/>
</dbReference>
<evidence type="ECO:0000256" key="3">
    <source>
        <dbReference type="ARBA" id="ARBA00022722"/>
    </source>
</evidence>
<dbReference type="InterPro" id="IPR041373">
    <property type="entry name" value="RT_RNaseH"/>
</dbReference>
<sequence>MTSADWRQEFELMCDESDYAVGGVLGQRKGRMFHTIYYASKVLNDAQINYATTEKELLAIVFALEKFRSYLVGSKIVIYTDHAAIKYLLRKADSKPRLIRWILLLQEFDLVIKDKKGSKNVVADHLSKLVNEDVTLKEAKIRDKLSDESLFLILGRPWFVDMANFKAIEVIPKDLNWQQRKRFFYDAQHYVWDDPHLFKIGADNLLQRCVTNEEAKGILWHCLNSPCGGHYGRGKTTAKVLQSGVFWPTLFKDAHHHVLKCDQCQRMGEISRRNEMPLQSIMEVEVFDCWGIDFMGPFPSSARNEYILVAVDYVSKWVEVMATSRNDAKTVVKFIKKNILSQFGVPRILISDELYGLCNDALFDFQNVAKLYGLRNNALFDFQNVAKLYGLHNNALFDFQNVAELYGLHNNARFGGPEGSKQSSRTDRKHRPNKIRNLSKMINTLLFVLCLVTSGARHKVHGTQNALQEDLELERQLELLNKPPIKSIHTNFGYIVDCIDINKQPAFDHPLLKYHKLQRKPSFQKSIGKTTVKKSPTRSLLGLQKDQCPIGTVPIRRTTKDDLIREKSFLNYHIMSQDIPDVHIAEVTLPSSYGPYYGVIGINNVFNPRVSRKDQISSSHLWVQNGPVEATNKIVAGWHVAPQLYGDNETHVYLAWTSDNFKQTGCYNIRCSGFVHISKRVYIGAHVNNYSIYGGTQRELVVSITQDPVTKNWWINMANQIIGYFPATLFSNMTSADQVGWGGRTRTPPNTPSPPMGSRHFPDHTFTHACYFRFMSFQNEVIRNYGIGPRGAQTFSDRSDCFGVQYFGYFSDDIGYSVQFGGPGGSCGN</sequence>
<evidence type="ECO:0000313" key="10">
    <source>
        <dbReference type="Proteomes" id="UP000289340"/>
    </source>
</evidence>
<evidence type="ECO:0000256" key="2">
    <source>
        <dbReference type="ARBA" id="ARBA00022695"/>
    </source>
</evidence>
<name>A0A445H5M4_GLYSO</name>
<dbReference type="GO" id="GO:0015074">
    <property type="term" value="P:DNA integration"/>
    <property type="evidence" value="ECO:0007669"/>
    <property type="project" value="InterPro"/>
</dbReference>
<dbReference type="PROSITE" id="PS50994">
    <property type="entry name" value="INTEGRASE"/>
    <property type="match status" value="1"/>
</dbReference>
<dbReference type="GO" id="GO:0004519">
    <property type="term" value="F:endonuclease activity"/>
    <property type="evidence" value="ECO:0007669"/>
    <property type="project" value="UniProtKB-KW"/>
</dbReference>
<evidence type="ECO:0000256" key="6">
    <source>
        <dbReference type="ARBA" id="ARBA00022918"/>
    </source>
</evidence>
<proteinExistence type="predicted"/>
<keyword evidence="5" id="KW-0378">Hydrolase</keyword>
<dbReference type="CDD" id="cd09274">
    <property type="entry name" value="RNase_HI_RT_Ty3"/>
    <property type="match status" value="1"/>
</dbReference>
<dbReference type="SUPFAM" id="SSF56672">
    <property type="entry name" value="DNA/RNA polymerases"/>
    <property type="match status" value="1"/>
</dbReference>
<dbReference type="AlphaFoldDB" id="A0A445H5M4"/>
<dbReference type="Pfam" id="PF17921">
    <property type="entry name" value="Integrase_H2C2"/>
    <property type="match status" value="1"/>
</dbReference>
<dbReference type="InterPro" id="IPR025521">
    <property type="entry name" value="Neprosin_propep"/>
</dbReference>
<dbReference type="GO" id="GO:0016787">
    <property type="term" value="F:hydrolase activity"/>
    <property type="evidence" value="ECO:0007669"/>
    <property type="project" value="UniProtKB-KW"/>
</dbReference>
<keyword evidence="1" id="KW-0808">Transferase</keyword>
<dbReference type="PANTHER" id="PTHR31589">
    <property type="entry name" value="PROTEIN, PUTATIVE (DUF239)-RELATED-RELATED"/>
    <property type="match status" value="1"/>
</dbReference>
<comment type="caution">
    <text evidence="9">The sequence shown here is derived from an EMBL/GenBank/DDBJ whole genome shotgun (WGS) entry which is preliminary data.</text>
</comment>
<evidence type="ECO:0000256" key="1">
    <source>
        <dbReference type="ARBA" id="ARBA00022679"/>
    </source>
</evidence>
<dbReference type="PANTHER" id="PTHR31589:SF223">
    <property type="entry name" value="PROTEIN, PUTATIVE (DUF239)-RELATED"/>
    <property type="match status" value="1"/>
</dbReference>
<reference evidence="9 10" key="1">
    <citation type="submission" date="2018-09" db="EMBL/GenBank/DDBJ databases">
        <title>A high-quality reference genome of wild soybean provides a powerful tool to mine soybean genomes.</title>
        <authorList>
            <person name="Xie M."/>
            <person name="Chung C.Y.L."/>
            <person name="Li M.-W."/>
            <person name="Wong F.-L."/>
            <person name="Chan T.-F."/>
            <person name="Lam H.-M."/>
        </authorList>
    </citation>
    <scope>NUCLEOTIDE SEQUENCE [LARGE SCALE GENOMIC DNA]</scope>
    <source>
        <strain evidence="10">cv. W05</strain>
        <tissue evidence="9">Hypocotyl of etiolated seedlings</tissue>
    </source>
</reference>
<dbReference type="InterPro" id="IPR043502">
    <property type="entry name" value="DNA/RNA_pol_sf"/>
</dbReference>